<accession>A0A5N6KF82</accession>
<dbReference type="Proteomes" id="UP000326757">
    <property type="component" value="Unassembled WGS sequence"/>
</dbReference>
<feature type="region of interest" description="Disordered" evidence="1">
    <location>
        <begin position="69"/>
        <end position="120"/>
    </location>
</feature>
<reference evidence="2 3" key="1">
    <citation type="submission" date="2019-06" db="EMBL/GenBank/DDBJ databases">
        <title>Genome Sequence of the Brown Rot Fungal Pathogen Monilinia laxa.</title>
        <authorList>
            <person name="De Miccolis Angelini R.M."/>
            <person name="Landi L."/>
            <person name="Abate D."/>
            <person name="Pollastro S."/>
            <person name="Romanazzi G."/>
            <person name="Faretra F."/>
        </authorList>
    </citation>
    <scope>NUCLEOTIDE SEQUENCE [LARGE SCALE GENOMIC DNA]</scope>
    <source>
        <strain evidence="2 3">Mlax316</strain>
    </source>
</reference>
<proteinExistence type="predicted"/>
<protein>
    <submittedName>
        <fullName evidence="2">Uncharacterized protein</fullName>
    </submittedName>
</protein>
<dbReference type="EMBL" id="VIGI01000003">
    <property type="protein sequence ID" value="KAB8302352.1"/>
    <property type="molecule type" value="Genomic_DNA"/>
</dbReference>
<organism evidence="2 3">
    <name type="scientific">Monilinia laxa</name>
    <name type="common">Brown rot fungus</name>
    <name type="synonym">Sclerotinia laxa</name>
    <dbReference type="NCBI Taxonomy" id="61186"/>
    <lineage>
        <taxon>Eukaryota</taxon>
        <taxon>Fungi</taxon>
        <taxon>Dikarya</taxon>
        <taxon>Ascomycota</taxon>
        <taxon>Pezizomycotina</taxon>
        <taxon>Leotiomycetes</taxon>
        <taxon>Helotiales</taxon>
        <taxon>Sclerotiniaceae</taxon>
        <taxon>Monilinia</taxon>
    </lineage>
</organism>
<name>A0A5N6KF82_MONLA</name>
<keyword evidence="3" id="KW-1185">Reference proteome</keyword>
<evidence type="ECO:0000313" key="2">
    <source>
        <dbReference type="EMBL" id="KAB8302352.1"/>
    </source>
</evidence>
<feature type="compositionally biased region" description="Basic and acidic residues" evidence="1">
    <location>
        <begin position="78"/>
        <end position="93"/>
    </location>
</feature>
<gene>
    <name evidence="2" type="ORF">EYC80_005781</name>
</gene>
<dbReference type="AlphaFoldDB" id="A0A5N6KF82"/>
<evidence type="ECO:0000256" key="1">
    <source>
        <dbReference type="SAM" id="MobiDB-lite"/>
    </source>
</evidence>
<comment type="caution">
    <text evidence="2">The sequence shown here is derived from an EMBL/GenBank/DDBJ whole genome shotgun (WGS) entry which is preliminary data.</text>
</comment>
<sequence>MMWTVDQDRDLRIYFTKERLIKQSADDPALKDTLQALIYEPRALSQQLDGGETKKVLANIREQRGSIAGVRNHGVVSSREKGTQSIHTKEMHPKRINANATPEKATRNQPSTGEPVKSENLRDLGLFMEFMEWNKRS</sequence>
<evidence type="ECO:0000313" key="3">
    <source>
        <dbReference type="Proteomes" id="UP000326757"/>
    </source>
</evidence>